<dbReference type="EMBL" id="JAHXPT010000004">
    <property type="protein sequence ID" value="MBW6409835.1"/>
    <property type="molecule type" value="Genomic_DNA"/>
</dbReference>
<name>A0ABS7AMF6_9CLOT</name>
<dbReference type="InterPro" id="IPR011033">
    <property type="entry name" value="PRC_barrel-like_sf"/>
</dbReference>
<feature type="domain" description="PRC-barrel" evidence="1">
    <location>
        <begin position="2"/>
        <end position="66"/>
    </location>
</feature>
<accession>A0ABS7AMF6</accession>
<dbReference type="Pfam" id="PF05239">
    <property type="entry name" value="PRC"/>
    <property type="match status" value="1"/>
</dbReference>
<dbReference type="Proteomes" id="UP001519921">
    <property type="component" value="Unassembled WGS sequence"/>
</dbReference>
<evidence type="ECO:0000313" key="2">
    <source>
        <dbReference type="EMBL" id="MBW6409835.1"/>
    </source>
</evidence>
<protein>
    <submittedName>
        <fullName evidence="2">PRC-barrel domain-containing protein</fullName>
    </submittedName>
</protein>
<organism evidence="2 3">
    <name type="scientific">Clostridium weizhouense</name>
    <dbReference type="NCBI Taxonomy" id="2859781"/>
    <lineage>
        <taxon>Bacteria</taxon>
        <taxon>Bacillati</taxon>
        <taxon>Bacillota</taxon>
        <taxon>Clostridia</taxon>
        <taxon>Eubacteriales</taxon>
        <taxon>Clostridiaceae</taxon>
        <taxon>Clostridium</taxon>
    </lineage>
</organism>
<comment type="caution">
    <text evidence="2">The sequence shown here is derived from an EMBL/GenBank/DDBJ whole genome shotgun (WGS) entry which is preliminary data.</text>
</comment>
<proteinExistence type="predicted"/>
<gene>
    <name evidence="2" type="ORF">KYD98_07000</name>
</gene>
<evidence type="ECO:0000313" key="3">
    <source>
        <dbReference type="Proteomes" id="UP001519921"/>
    </source>
</evidence>
<dbReference type="SUPFAM" id="SSF50346">
    <property type="entry name" value="PRC-barrel domain"/>
    <property type="match status" value="2"/>
</dbReference>
<sequence>MFKTKDFYLKKVYDINGKKIGVIQDIYIDFYDEQIVGFEISNLAFFSKKNYISIDDVIEIGEDVVVNNLEIGSGLKFRDIKDMDVVDTGSTVKGVVEDLLICEKDYSIKAIVVTSGLIDKMIRGKEIILLNECILGEDYILYTGKRGISFKTMPHNMNNYEAVKKI</sequence>
<dbReference type="Gene3D" id="2.30.30.240">
    <property type="entry name" value="PRC-barrel domain"/>
    <property type="match status" value="1"/>
</dbReference>
<dbReference type="InterPro" id="IPR027275">
    <property type="entry name" value="PRC-brl_dom"/>
</dbReference>
<dbReference type="RefSeq" id="WP_219778893.1">
    <property type="nucleotide sequence ID" value="NZ_JAHXPT010000004.1"/>
</dbReference>
<keyword evidence="3" id="KW-1185">Reference proteome</keyword>
<reference evidence="2 3" key="1">
    <citation type="submission" date="2021-07" db="EMBL/GenBank/DDBJ databases">
        <title>Clostridium weizhouense sp. nov., an anaerobic bacterium isolated from activated sludge of Petroleum wastewater.</title>
        <authorList>
            <person name="Li Q."/>
        </authorList>
    </citation>
    <scope>NUCLEOTIDE SEQUENCE [LARGE SCALE GENOMIC DNA]</scope>
    <source>
        <strain evidence="2 3">YB-6</strain>
    </source>
</reference>
<evidence type="ECO:0000259" key="1">
    <source>
        <dbReference type="Pfam" id="PF05239"/>
    </source>
</evidence>